<dbReference type="EMBL" id="LN728538">
    <property type="protein sequence ID" value="CEP12835.1"/>
    <property type="molecule type" value="Genomic_DNA"/>
</dbReference>
<proteinExistence type="predicted"/>
<accession>A0A0B7NBS8</accession>
<feature type="region of interest" description="Disordered" evidence="1">
    <location>
        <begin position="1"/>
        <end position="20"/>
    </location>
</feature>
<gene>
    <name evidence="2" type="primary">PARPA_06835.1 scaffold 24294</name>
</gene>
<dbReference type="Proteomes" id="UP000054107">
    <property type="component" value="Unassembled WGS sequence"/>
</dbReference>
<keyword evidence="3" id="KW-1185">Reference proteome</keyword>
<name>A0A0B7NBS8_9FUNG</name>
<reference evidence="2 3" key="1">
    <citation type="submission" date="2014-09" db="EMBL/GenBank/DDBJ databases">
        <authorList>
            <person name="Ellenberger Sabrina"/>
        </authorList>
    </citation>
    <scope>NUCLEOTIDE SEQUENCE [LARGE SCALE GENOMIC DNA]</scope>
    <source>
        <strain evidence="2 3">CBS 412.66</strain>
    </source>
</reference>
<sequence length="87" mass="9544">SSDLLDGASRSPTKSSPGMDGLPYEMLSLLFSHPETLKLALRVYNEALSSGIFPHSWQETCLILLPKKGDLSQLKNLAAYLSDQHGR</sequence>
<evidence type="ECO:0008006" key="4">
    <source>
        <dbReference type="Google" id="ProtNLM"/>
    </source>
</evidence>
<protein>
    <recommendedName>
        <fullName evidence="4">Reverse transcriptase domain-containing protein</fullName>
    </recommendedName>
</protein>
<evidence type="ECO:0000256" key="1">
    <source>
        <dbReference type="SAM" id="MobiDB-lite"/>
    </source>
</evidence>
<organism evidence="2 3">
    <name type="scientific">Parasitella parasitica</name>
    <dbReference type="NCBI Taxonomy" id="35722"/>
    <lineage>
        <taxon>Eukaryota</taxon>
        <taxon>Fungi</taxon>
        <taxon>Fungi incertae sedis</taxon>
        <taxon>Mucoromycota</taxon>
        <taxon>Mucoromycotina</taxon>
        <taxon>Mucoromycetes</taxon>
        <taxon>Mucorales</taxon>
        <taxon>Mucorineae</taxon>
        <taxon>Mucoraceae</taxon>
        <taxon>Parasitella</taxon>
    </lineage>
</organism>
<evidence type="ECO:0000313" key="2">
    <source>
        <dbReference type="EMBL" id="CEP12835.1"/>
    </source>
</evidence>
<feature type="non-terminal residue" evidence="2">
    <location>
        <position position="1"/>
    </location>
</feature>
<dbReference type="AlphaFoldDB" id="A0A0B7NBS8"/>
<dbReference type="OrthoDB" id="5598377at2759"/>
<evidence type="ECO:0000313" key="3">
    <source>
        <dbReference type="Proteomes" id="UP000054107"/>
    </source>
</evidence>